<dbReference type="Proteomes" id="UP000054123">
    <property type="component" value="Unassembled WGS sequence"/>
</dbReference>
<sequence>MSLILISHGDFAKGLLETAEMILGEIDNAQTVCLYPDEGSEDFQRKFEQALEAASGEVVVFCDIMGGTPCNVAMRYLAKLSGLYSGMNLPMVISYVSEEGTDGLLENAKEQIHDVEAKLKALSSGDDE</sequence>
<name>A0A011NDL0_9PAST</name>
<evidence type="ECO:0000256" key="7">
    <source>
        <dbReference type="ARBA" id="ARBA00022777"/>
    </source>
</evidence>
<dbReference type="GO" id="GO:0016301">
    <property type="term" value="F:kinase activity"/>
    <property type="evidence" value="ECO:0007669"/>
    <property type="project" value="UniProtKB-KW"/>
</dbReference>
<evidence type="ECO:0000313" key="9">
    <source>
        <dbReference type="EMBL" id="EXI62637.1"/>
    </source>
</evidence>
<dbReference type="GO" id="GO:0009401">
    <property type="term" value="P:phosphoenolpyruvate-dependent sugar phosphotransferase system"/>
    <property type="evidence" value="ECO:0007669"/>
    <property type="project" value="UniProtKB-KW"/>
</dbReference>
<dbReference type="AlphaFoldDB" id="A0A011NDL0"/>
<evidence type="ECO:0000256" key="1">
    <source>
        <dbReference type="ARBA" id="ARBA00004496"/>
    </source>
</evidence>
<dbReference type="PROSITE" id="PS51096">
    <property type="entry name" value="PTS_EIIA_TYPE_4"/>
    <property type="match status" value="1"/>
</dbReference>
<gene>
    <name evidence="9" type="ORF">AK33_05275</name>
</gene>
<dbReference type="InterPro" id="IPR033887">
    <property type="entry name" value="PTS_IIA_man"/>
</dbReference>
<dbReference type="InterPro" id="IPR051471">
    <property type="entry name" value="Bacterial_PTS_sugar_comp"/>
</dbReference>
<evidence type="ECO:0000256" key="2">
    <source>
        <dbReference type="ARBA" id="ARBA00022448"/>
    </source>
</evidence>
<keyword evidence="3" id="KW-0963">Cytoplasm</keyword>
<dbReference type="PANTHER" id="PTHR33799:SF1">
    <property type="entry name" value="PTS SYSTEM MANNOSE-SPECIFIC EIIAB COMPONENT-RELATED"/>
    <property type="match status" value="1"/>
</dbReference>
<dbReference type="Pfam" id="PF03610">
    <property type="entry name" value="EIIA-man"/>
    <property type="match status" value="1"/>
</dbReference>
<evidence type="ECO:0000256" key="3">
    <source>
        <dbReference type="ARBA" id="ARBA00022490"/>
    </source>
</evidence>
<dbReference type="SUPFAM" id="SSF53062">
    <property type="entry name" value="PTS system fructose IIA component-like"/>
    <property type="match status" value="1"/>
</dbReference>
<evidence type="ECO:0000256" key="5">
    <source>
        <dbReference type="ARBA" id="ARBA00022679"/>
    </source>
</evidence>
<dbReference type="InterPro" id="IPR004701">
    <property type="entry name" value="PTS_EIIA_man-typ"/>
</dbReference>
<protein>
    <submittedName>
        <fullName evidence="9">PTS fructose transporter subunit IIA</fullName>
    </submittedName>
</protein>
<dbReference type="PATRIC" id="fig|1450449.3.peg.1031"/>
<organism evidence="9 10">
    <name type="scientific">Mannheimia granulomatis</name>
    <dbReference type="NCBI Taxonomy" id="85402"/>
    <lineage>
        <taxon>Bacteria</taxon>
        <taxon>Pseudomonadati</taxon>
        <taxon>Pseudomonadota</taxon>
        <taxon>Gammaproteobacteria</taxon>
        <taxon>Pasteurellales</taxon>
        <taxon>Pasteurellaceae</taxon>
        <taxon>Mannheimia</taxon>
    </lineage>
</organism>
<keyword evidence="6" id="KW-0598">Phosphotransferase system</keyword>
<dbReference type="EMBL" id="JANJ01000003">
    <property type="protein sequence ID" value="EXI62637.1"/>
    <property type="molecule type" value="Genomic_DNA"/>
</dbReference>
<accession>A0A011NDL0</accession>
<comment type="caution">
    <text evidence="9">The sequence shown here is derived from an EMBL/GenBank/DDBJ whole genome shotgun (WGS) entry which is preliminary data.</text>
</comment>
<dbReference type="CDD" id="cd00006">
    <property type="entry name" value="PTS_IIA_man"/>
    <property type="match status" value="1"/>
</dbReference>
<evidence type="ECO:0000313" key="10">
    <source>
        <dbReference type="Proteomes" id="UP000054123"/>
    </source>
</evidence>
<proteinExistence type="predicted"/>
<comment type="subcellular location">
    <subcellularLocation>
        <location evidence="1">Cytoplasm</location>
    </subcellularLocation>
</comment>
<reference evidence="9 10" key="1">
    <citation type="journal article" date="2014" name="Genome Announc.">
        <title>Genome Sequence of a Presumptive Mannheimia haemolytica Strain with an A1/A6-Cross-Reactive Serotype from a White-Tailed Deer (Odocoileus virginianus).</title>
        <authorList>
            <person name="Lawrence P.K."/>
            <person name="Bey R.F."/>
            <person name="Wiener B."/>
            <person name="Kittichotirat W."/>
            <person name="Bumgarner R.E."/>
        </authorList>
    </citation>
    <scope>NUCLEOTIDE SEQUENCE [LARGE SCALE GENOMIC DNA]</scope>
    <source>
        <strain evidence="9 10">PKL10</strain>
    </source>
</reference>
<dbReference type="RefSeq" id="WP_042802448.1">
    <property type="nucleotide sequence ID" value="NZ_AVSP01000007.1"/>
</dbReference>
<keyword evidence="7" id="KW-0418">Kinase</keyword>
<dbReference type="PANTHER" id="PTHR33799">
    <property type="entry name" value="PTS PERMEASE-RELATED-RELATED"/>
    <property type="match status" value="1"/>
</dbReference>
<keyword evidence="10" id="KW-1185">Reference proteome</keyword>
<keyword evidence="4" id="KW-0762">Sugar transport</keyword>
<dbReference type="OrthoDB" id="3183705at2"/>
<keyword evidence="5" id="KW-0808">Transferase</keyword>
<dbReference type="GO" id="GO:0005737">
    <property type="term" value="C:cytoplasm"/>
    <property type="evidence" value="ECO:0007669"/>
    <property type="project" value="UniProtKB-SubCell"/>
</dbReference>
<dbReference type="GO" id="GO:0016020">
    <property type="term" value="C:membrane"/>
    <property type="evidence" value="ECO:0007669"/>
    <property type="project" value="InterPro"/>
</dbReference>
<dbReference type="InterPro" id="IPR036662">
    <property type="entry name" value="PTS_EIIA_man-typ_sf"/>
</dbReference>
<feature type="domain" description="PTS EIIA type-4" evidence="8">
    <location>
        <begin position="1"/>
        <end position="128"/>
    </location>
</feature>
<keyword evidence="2" id="KW-0813">Transport</keyword>
<evidence type="ECO:0000256" key="4">
    <source>
        <dbReference type="ARBA" id="ARBA00022597"/>
    </source>
</evidence>
<dbReference type="Gene3D" id="3.40.50.510">
    <property type="entry name" value="Phosphotransferase system, mannose-type IIA component"/>
    <property type="match status" value="1"/>
</dbReference>
<evidence type="ECO:0000259" key="8">
    <source>
        <dbReference type="PROSITE" id="PS51096"/>
    </source>
</evidence>
<evidence type="ECO:0000256" key="6">
    <source>
        <dbReference type="ARBA" id="ARBA00022683"/>
    </source>
</evidence>